<dbReference type="InterPro" id="IPR036390">
    <property type="entry name" value="WH_DNA-bd_sf"/>
</dbReference>
<dbReference type="SUPFAM" id="SSF53383">
    <property type="entry name" value="PLP-dependent transferases"/>
    <property type="match status" value="1"/>
</dbReference>
<dbReference type="GO" id="GO:0003700">
    <property type="term" value="F:DNA-binding transcription factor activity"/>
    <property type="evidence" value="ECO:0007669"/>
    <property type="project" value="InterPro"/>
</dbReference>
<evidence type="ECO:0000256" key="4">
    <source>
        <dbReference type="ARBA" id="ARBA00023125"/>
    </source>
</evidence>
<sequence>MFLSPRMACRDTSLRGFQADRMSKAFELETLKIRMADADLQWLDLHQRIQRALGALILDGALGAGVKLPATRTLAQSLGVARDTVENAYVQLHRDGFISRRKGSGSYVSATLGADLRGAAGRRAKAPPRAATVASPGEGLSRRGRSIFDSGGVADQQAIQPFATGLPETRTFPTEVWERLQRQVLKEHRGHVLLHGDPQGAEPLRKAIATYLNLERGAKVTARQIVVLSSTRQALFLCAQLLADAGKPILLENPGYFGARKAFEFAEARIVPIDVDAQGIRTDLLRADRSGAACVYVTPSHQYPTGATLSLARRLELTRWAGETGKWIIEDDYDSEFHYDGLPTACVQGLDKHGRTIYLGTFSKTLFPGLRMGYMALPEELVDAFSRARSIVDGHTPQILQLTLARFMDDGHYNSHVRAMRKLYAARREVMLDAVARHLQGVARAVRPEGGLQIPCLLEPGWSEVDTIRRAAAAGVALPGLSRLYAGPVQQQGWLLGYASLSAHEIETAMRRLAGALRRA</sequence>
<dbReference type="PANTHER" id="PTHR46577:SF1">
    <property type="entry name" value="HTH-TYPE TRANSCRIPTIONAL REGULATORY PROTEIN GABR"/>
    <property type="match status" value="1"/>
</dbReference>
<feature type="domain" description="HTH gntR-type" evidence="6">
    <location>
        <begin position="43"/>
        <end position="111"/>
    </location>
</feature>
<dbReference type="PRINTS" id="PR00035">
    <property type="entry name" value="HTHGNTR"/>
</dbReference>
<evidence type="ECO:0000256" key="2">
    <source>
        <dbReference type="ARBA" id="ARBA00022898"/>
    </source>
</evidence>
<dbReference type="InterPro" id="IPR036388">
    <property type="entry name" value="WH-like_DNA-bd_sf"/>
</dbReference>
<dbReference type="Gene3D" id="1.10.10.10">
    <property type="entry name" value="Winged helix-like DNA-binding domain superfamily/Winged helix DNA-binding domain"/>
    <property type="match status" value="1"/>
</dbReference>
<dbReference type="InterPro" id="IPR015424">
    <property type="entry name" value="PyrdxlP-dep_Trfase"/>
</dbReference>
<evidence type="ECO:0000313" key="7">
    <source>
        <dbReference type="EMBL" id="CAB3705045.1"/>
    </source>
</evidence>
<dbReference type="PROSITE" id="PS50949">
    <property type="entry name" value="HTH_GNTR"/>
    <property type="match status" value="1"/>
</dbReference>
<dbReference type="EMBL" id="CADIJO010000008">
    <property type="protein sequence ID" value="CAB3705045.1"/>
    <property type="molecule type" value="Genomic_DNA"/>
</dbReference>
<dbReference type="PANTHER" id="PTHR46577">
    <property type="entry name" value="HTH-TYPE TRANSCRIPTIONAL REGULATORY PROTEIN GABR"/>
    <property type="match status" value="1"/>
</dbReference>
<proteinExistence type="inferred from homology"/>
<dbReference type="Pfam" id="PF00155">
    <property type="entry name" value="Aminotran_1_2"/>
    <property type="match status" value="1"/>
</dbReference>
<evidence type="ECO:0000313" key="8">
    <source>
        <dbReference type="Proteomes" id="UP000494111"/>
    </source>
</evidence>
<organism evidence="7 8">
    <name type="scientific">Achromobacter deleyi</name>
    <dbReference type="NCBI Taxonomy" id="1353891"/>
    <lineage>
        <taxon>Bacteria</taxon>
        <taxon>Pseudomonadati</taxon>
        <taxon>Pseudomonadota</taxon>
        <taxon>Betaproteobacteria</taxon>
        <taxon>Burkholderiales</taxon>
        <taxon>Alcaligenaceae</taxon>
        <taxon>Achromobacter</taxon>
    </lineage>
</organism>
<dbReference type="InterPro" id="IPR051446">
    <property type="entry name" value="HTH_trans_reg/aminotransferase"/>
</dbReference>
<evidence type="ECO:0000256" key="3">
    <source>
        <dbReference type="ARBA" id="ARBA00023015"/>
    </source>
</evidence>
<dbReference type="InterPro" id="IPR000524">
    <property type="entry name" value="Tscrpt_reg_HTH_GntR"/>
</dbReference>
<dbReference type="SUPFAM" id="SSF46785">
    <property type="entry name" value="Winged helix' DNA-binding domain"/>
    <property type="match status" value="1"/>
</dbReference>
<dbReference type="AlphaFoldDB" id="A0A6S7BA39"/>
<evidence type="ECO:0000256" key="5">
    <source>
        <dbReference type="ARBA" id="ARBA00023163"/>
    </source>
</evidence>
<evidence type="ECO:0000256" key="1">
    <source>
        <dbReference type="ARBA" id="ARBA00005384"/>
    </source>
</evidence>
<keyword evidence="4" id="KW-0238">DNA-binding</keyword>
<dbReference type="Gene3D" id="3.40.640.10">
    <property type="entry name" value="Type I PLP-dependent aspartate aminotransferase-like (Major domain)"/>
    <property type="match status" value="1"/>
</dbReference>
<dbReference type="GO" id="GO:0003677">
    <property type="term" value="F:DNA binding"/>
    <property type="evidence" value="ECO:0007669"/>
    <property type="project" value="UniProtKB-KW"/>
</dbReference>
<dbReference type="Proteomes" id="UP000494111">
    <property type="component" value="Unassembled WGS sequence"/>
</dbReference>
<evidence type="ECO:0000259" key="6">
    <source>
        <dbReference type="PROSITE" id="PS50949"/>
    </source>
</evidence>
<protein>
    <submittedName>
        <fullName evidence="7">HTH-type transcriptional regulatory protein GabR</fullName>
    </submittedName>
</protein>
<dbReference type="Pfam" id="PF00392">
    <property type="entry name" value="GntR"/>
    <property type="match status" value="1"/>
</dbReference>
<dbReference type="CDD" id="cd00609">
    <property type="entry name" value="AAT_like"/>
    <property type="match status" value="1"/>
</dbReference>
<dbReference type="GO" id="GO:0030170">
    <property type="term" value="F:pyridoxal phosphate binding"/>
    <property type="evidence" value="ECO:0007669"/>
    <property type="project" value="InterPro"/>
</dbReference>
<accession>A0A6S7BA39</accession>
<comment type="similarity">
    <text evidence="1">In the C-terminal section; belongs to the class-I pyridoxal-phosphate-dependent aminotransferase family.</text>
</comment>
<dbReference type="InterPro" id="IPR015421">
    <property type="entry name" value="PyrdxlP-dep_Trfase_major"/>
</dbReference>
<name>A0A6S7BA39_9BURK</name>
<keyword evidence="5" id="KW-0804">Transcription</keyword>
<reference evidence="7 8" key="1">
    <citation type="submission" date="2020-04" db="EMBL/GenBank/DDBJ databases">
        <authorList>
            <person name="De Canck E."/>
        </authorList>
    </citation>
    <scope>NUCLEOTIDE SEQUENCE [LARGE SCALE GENOMIC DNA]</scope>
    <source>
        <strain evidence="7 8">LMG 3458</strain>
    </source>
</reference>
<keyword evidence="2" id="KW-0663">Pyridoxal phosphate</keyword>
<dbReference type="SMART" id="SM00345">
    <property type="entry name" value="HTH_GNTR"/>
    <property type="match status" value="1"/>
</dbReference>
<gene>
    <name evidence="7" type="primary">gabR_3</name>
    <name evidence="7" type="ORF">LMG3458_02878</name>
</gene>
<dbReference type="InterPro" id="IPR004839">
    <property type="entry name" value="Aminotransferase_I/II_large"/>
</dbReference>
<keyword evidence="3" id="KW-0805">Transcription regulation</keyword>
<dbReference type="CDD" id="cd07377">
    <property type="entry name" value="WHTH_GntR"/>
    <property type="match status" value="1"/>
</dbReference>